<dbReference type="PANTHER" id="PTHR11792">
    <property type="entry name" value="ARRESTIN"/>
    <property type="match status" value="1"/>
</dbReference>
<proteinExistence type="inferred from homology"/>
<accession>A0ABD2Q081</accession>
<name>A0ABD2Q081_9PLAT</name>
<evidence type="ECO:0000313" key="3">
    <source>
        <dbReference type="Proteomes" id="UP001626550"/>
    </source>
</evidence>
<evidence type="ECO:0000256" key="1">
    <source>
        <dbReference type="ARBA" id="ARBA00005298"/>
    </source>
</evidence>
<dbReference type="AlphaFoldDB" id="A0ABD2Q081"/>
<dbReference type="Gene3D" id="2.60.40.840">
    <property type="match status" value="1"/>
</dbReference>
<dbReference type="InterPro" id="IPR014756">
    <property type="entry name" value="Ig_E-set"/>
</dbReference>
<sequence>VYYKESNDKSIVVYLLKKHFYNHGKTMEPIIGVVVIKNPDTAFSKESELFAVLLTEFNYNKDIVNALGLEVKNQWINYPVCLSKDHKPDISDREHLTPEQKELVNKYGDKAYPFTLHDFLQGEEIEVSIKYESPSCIPIKKIMAYLVQEAELHMGRMTTQETVIDQKLVDSFE</sequence>
<evidence type="ECO:0000313" key="2">
    <source>
        <dbReference type="EMBL" id="KAL3313055.1"/>
    </source>
</evidence>
<dbReference type="SUPFAM" id="SSF81296">
    <property type="entry name" value="E set domains"/>
    <property type="match status" value="1"/>
</dbReference>
<reference evidence="2 3" key="1">
    <citation type="submission" date="2024-11" db="EMBL/GenBank/DDBJ databases">
        <title>Adaptive evolution of stress response genes in parasites aligns with host niche diversity.</title>
        <authorList>
            <person name="Hahn C."/>
            <person name="Resl P."/>
        </authorList>
    </citation>
    <scope>NUCLEOTIDE SEQUENCE [LARGE SCALE GENOMIC DNA]</scope>
    <source>
        <strain evidence="2">EGGRZ-B1_66</strain>
        <tissue evidence="2">Body</tissue>
    </source>
</reference>
<gene>
    <name evidence="2" type="ORF">Ciccas_008346</name>
</gene>
<dbReference type="Proteomes" id="UP001626550">
    <property type="component" value="Unassembled WGS sequence"/>
</dbReference>
<organism evidence="2 3">
    <name type="scientific">Cichlidogyrus casuarinus</name>
    <dbReference type="NCBI Taxonomy" id="1844966"/>
    <lineage>
        <taxon>Eukaryota</taxon>
        <taxon>Metazoa</taxon>
        <taxon>Spiralia</taxon>
        <taxon>Lophotrochozoa</taxon>
        <taxon>Platyhelminthes</taxon>
        <taxon>Monogenea</taxon>
        <taxon>Monopisthocotylea</taxon>
        <taxon>Dactylogyridea</taxon>
        <taxon>Ancyrocephalidae</taxon>
        <taxon>Cichlidogyrus</taxon>
    </lineage>
</organism>
<dbReference type="PANTHER" id="PTHR11792:SF17">
    <property type="entry name" value="KURTZ ARRESTIN"/>
    <property type="match status" value="1"/>
</dbReference>
<comment type="caution">
    <text evidence="2">The sequence shown here is derived from an EMBL/GenBank/DDBJ whole genome shotgun (WGS) entry which is preliminary data.</text>
</comment>
<dbReference type="InterPro" id="IPR000698">
    <property type="entry name" value="Arrestin"/>
</dbReference>
<dbReference type="EMBL" id="JBJKFK010001452">
    <property type="protein sequence ID" value="KAL3313055.1"/>
    <property type="molecule type" value="Genomic_DNA"/>
</dbReference>
<dbReference type="InterPro" id="IPR014753">
    <property type="entry name" value="Arrestin_N"/>
</dbReference>
<feature type="non-terminal residue" evidence="2">
    <location>
        <position position="1"/>
    </location>
</feature>
<keyword evidence="3" id="KW-1185">Reference proteome</keyword>
<comment type="similarity">
    <text evidence="1">Belongs to the arrestin family.</text>
</comment>
<protein>
    <submittedName>
        <fullName evidence="2">Uncharacterized protein</fullName>
    </submittedName>
</protein>